<dbReference type="Proteomes" id="UP000499080">
    <property type="component" value="Unassembled WGS sequence"/>
</dbReference>
<dbReference type="OrthoDB" id="6422814at2759"/>
<evidence type="ECO:0000313" key="1">
    <source>
        <dbReference type="EMBL" id="GBO32571.1"/>
    </source>
</evidence>
<evidence type="ECO:0000313" key="2">
    <source>
        <dbReference type="Proteomes" id="UP000499080"/>
    </source>
</evidence>
<protein>
    <submittedName>
        <fullName evidence="1">Uncharacterized protein</fullName>
    </submittedName>
</protein>
<gene>
    <name evidence="1" type="ORF">AVEN_170698_1</name>
</gene>
<sequence length="102" mass="11920">MMESGSAPQCVEDYKLKDFECTGGEDEEKDKEMHEKFREHYSSLSDEDKEGVQVEISFYFINKIFEPLNFLRDFSEAVMAEVELSEECKEKVKKIQSKMTGE</sequence>
<dbReference type="AlphaFoldDB" id="A0A4Y2W6S9"/>
<name>A0A4Y2W6S9_ARAVE</name>
<organism evidence="1 2">
    <name type="scientific">Araneus ventricosus</name>
    <name type="common">Orbweaver spider</name>
    <name type="synonym">Epeira ventricosa</name>
    <dbReference type="NCBI Taxonomy" id="182803"/>
    <lineage>
        <taxon>Eukaryota</taxon>
        <taxon>Metazoa</taxon>
        <taxon>Ecdysozoa</taxon>
        <taxon>Arthropoda</taxon>
        <taxon>Chelicerata</taxon>
        <taxon>Arachnida</taxon>
        <taxon>Araneae</taxon>
        <taxon>Araneomorphae</taxon>
        <taxon>Entelegynae</taxon>
        <taxon>Araneoidea</taxon>
        <taxon>Araneidae</taxon>
        <taxon>Araneus</taxon>
    </lineage>
</organism>
<comment type="caution">
    <text evidence="1">The sequence shown here is derived from an EMBL/GenBank/DDBJ whole genome shotgun (WGS) entry which is preliminary data.</text>
</comment>
<keyword evidence="2" id="KW-1185">Reference proteome</keyword>
<accession>A0A4Y2W6S9</accession>
<reference evidence="1 2" key="1">
    <citation type="journal article" date="2019" name="Sci. Rep.">
        <title>Orb-weaving spider Araneus ventricosus genome elucidates the spidroin gene catalogue.</title>
        <authorList>
            <person name="Kono N."/>
            <person name="Nakamura H."/>
            <person name="Ohtoshi R."/>
            <person name="Moran D.A.P."/>
            <person name="Shinohara A."/>
            <person name="Yoshida Y."/>
            <person name="Fujiwara M."/>
            <person name="Mori M."/>
            <person name="Tomita M."/>
            <person name="Arakawa K."/>
        </authorList>
    </citation>
    <scope>NUCLEOTIDE SEQUENCE [LARGE SCALE GENOMIC DNA]</scope>
</reference>
<dbReference type="EMBL" id="BGPR01056045">
    <property type="protein sequence ID" value="GBO32571.1"/>
    <property type="molecule type" value="Genomic_DNA"/>
</dbReference>
<proteinExistence type="predicted"/>